<evidence type="ECO:0000313" key="3">
    <source>
        <dbReference type="Proteomes" id="UP000240830"/>
    </source>
</evidence>
<dbReference type="GO" id="GO:0005576">
    <property type="term" value="C:extracellular region"/>
    <property type="evidence" value="ECO:0007669"/>
    <property type="project" value="TreeGrafter"/>
</dbReference>
<dbReference type="PANTHER" id="PTHR11177">
    <property type="entry name" value="CHITINASE"/>
    <property type="match status" value="1"/>
</dbReference>
<organism evidence="2 3">
    <name type="scientific">Paramicrosporidium saccamoebae</name>
    <dbReference type="NCBI Taxonomy" id="1246581"/>
    <lineage>
        <taxon>Eukaryota</taxon>
        <taxon>Fungi</taxon>
        <taxon>Fungi incertae sedis</taxon>
        <taxon>Cryptomycota</taxon>
        <taxon>Cryptomycota incertae sedis</taxon>
        <taxon>Paramicrosporidium</taxon>
    </lineage>
</organism>
<dbReference type="GO" id="GO:0006032">
    <property type="term" value="P:chitin catabolic process"/>
    <property type="evidence" value="ECO:0007669"/>
    <property type="project" value="TreeGrafter"/>
</dbReference>
<dbReference type="InterPro" id="IPR050314">
    <property type="entry name" value="Glycosyl_Hydrlase_18"/>
</dbReference>
<dbReference type="GO" id="GO:0005975">
    <property type="term" value="P:carbohydrate metabolic process"/>
    <property type="evidence" value="ECO:0007669"/>
    <property type="project" value="InterPro"/>
</dbReference>
<reference evidence="2 3" key="1">
    <citation type="submission" date="2016-10" db="EMBL/GenBank/DDBJ databases">
        <title>The genome of Paramicrosporidium saccamoebae is the missing link in understanding Cryptomycota and Microsporidia evolution.</title>
        <authorList>
            <person name="Quandt C.A."/>
            <person name="Beaudet D."/>
            <person name="Corsaro D."/>
            <person name="Michel R."/>
            <person name="Corradi N."/>
            <person name="James T."/>
        </authorList>
    </citation>
    <scope>NUCLEOTIDE SEQUENCE [LARGE SCALE GENOMIC DNA]</scope>
    <source>
        <strain evidence="2 3">KSL3</strain>
    </source>
</reference>
<dbReference type="STRING" id="1246581.A0A2H9THR4"/>
<comment type="caution">
    <text evidence="2">The sequence shown here is derived from an EMBL/GenBank/DDBJ whole genome shotgun (WGS) entry which is preliminary data.</text>
</comment>
<gene>
    <name evidence="2" type="ORF">PSACC_02910</name>
</gene>
<dbReference type="EMBL" id="MTSL01000179">
    <property type="protein sequence ID" value="PJF17291.1"/>
    <property type="molecule type" value="Genomic_DNA"/>
</dbReference>
<dbReference type="SMART" id="SM00636">
    <property type="entry name" value="Glyco_18"/>
    <property type="match status" value="1"/>
</dbReference>
<dbReference type="CDD" id="cd06548">
    <property type="entry name" value="GH18_chitinase"/>
    <property type="match status" value="1"/>
</dbReference>
<dbReference type="InterPro" id="IPR001223">
    <property type="entry name" value="Glyco_hydro18_cat"/>
</dbReference>
<dbReference type="AlphaFoldDB" id="A0A2H9THR4"/>
<evidence type="ECO:0000313" key="2">
    <source>
        <dbReference type="EMBL" id="PJF17291.1"/>
    </source>
</evidence>
<dbReference type="Pfam" id="PF00704">
    <property type="entry name" value="Glyco_hydro_18"/>
    <property type="match status" value="1"/>
</dbReference>
<dbReference type="OrthoDB" id="76388at2759"/>
<protein>
    <submittedName>
        <fullName evidence="2">Glycoside hydrolase, family 18, catalytic domain-containing protein</fullName>
    </submittedName>
</protein>
<dbReference type="SUPFAM" id="SSF54556">
    <property type="entry name" value="Chitinase insertion domain"/>
    <property type="match status" value="1"/>
</dbReference>
<proteinExistence type="predicted"/>
<name>A0A2H9THR4_9FUNG</name>
<dbReference type="InterPro" id="IPR029070">
    <property type="entry name" value="Chitinase_insertion_sf"/>
</dbReference>
<sequence>MLVSVAYFISWGIYARNFNVWNINPTGLTHINYAFANIADGKVVLGDPWADTDKVNEGHGDSWNDPPNYLHGNFYQLFRLKQQYRWIKTGISVGGWTWSGSFSNIAATDAGRKMFVTSALNFILTYGMDYVDLDWEYPVSGGLPENSRRPEDGTNLVLLLQEFKRQIAAYPGRNIKVTMAVSCGLVTLVNYKLAQMDPYIDYYNMMCYDFTGSFSPVADHQSNLFGRDASVDSVIKAVDYAIASGADRKKLVIGVPIYGRGFAQCSGLTQPFSGGGPGTWEPGVYDQKVLPLAGCTQLWEPVSNASFCYNQASKMLISYDTPTSVSYKMQWLLSMGLGGSMFWELSADYPFSSDQSLQRMINIWLGPYLDKSNNELCYPMSPYGNINNVAGCSPARRLRDNFRPDEKYIESHSPFKSPRNRLALFYPRAHYNYTAFAQSGRCPRWFVDVLPPAPVPVEPK</sequence>
<evidence type="ECO:0000259" key="1">
    <source>
        <dbReference type="PROSITE" id="PS51910"/>
    </source>
</evidence>
<accession>A0A2H9THR4</accession>
<dbReference type="PROSITE" id="PS51910">
    <property type="entry name" value="GH18_2"/>
    <property type="match status" value="1"/>
</dbReference>
<dbReference type="PANTHER" id="PTHR11177:SF317">
    <property type="entry name" value="CHITINASE 12-RELATED"/>
    <property type="match status" value="1"/>
</dbReference>
<dbReference type="SUPFAM" id="SSF51445">
    <property type="entry name" value="(Trans)glycosidases"/>
    <property type="match status" value="1"/>
</dbReference>
<dbReference type="Gene3D" id="3.20.20.80">
    <property type="entry name" value="Glycosidases"/>
    <property type="match status" value="1"/>
</dbReference>
<dbReference type="InterPro" id="IPR011583">
    <property type="entry name" value="Chitinase_II/V-like_cat"/>
</dbReference>
<dbReference type="GO" id="GO:0008061">
    <property type="term" value="F:chitin binding"/>
    <property type="evidence" value="ECO:0007669"/>
    <property type="project" value="InterPro"/>
</dbReference>
<dbReference type="GO" id="GO:0004568">
    <property type="term" value="F:chitinase activity"/>
    <property type="evidence" value="ECO:0007669"/>
    <property type="project" value="TreeGrafter"/>
</dbReference>
<feature type="domain" description="GH18" evidence="1">
    <location>
        <begin position="2"/>
        <end position="367"/>
    </location>
</feature>
<dbReference type="Gene3D" id="3.10.50.10">
    <property type="match status" value="1"/>
</dbReference>
<dbReference type="InterPro" id="IPR017853">
    <property type="entry name" value="GH"/>
</dbReference>
<keyword evidence="2" id="KW-0378">Hydrolase</keyword>
<keyword evidence="3" id="KW-1185">Reference proteome</keyword>
<dbReference type="Proteomes" id="UP000240830">
    <property type="component" value="Unassembled WGS sequence"/>
</dbReference>